<dbReference type="InterPro" id="IPR027478">
    <property type="entry name" value="LdcA_N"/>
</dbReference>
<dbReference type="SUPFAM" id="SSF52317">
    <property type="entry name" value="Class I glutamine amidotransferase-like"/>
    <property type="match status" value="1"/>
</dbReference>
<keyword evidence="11" id="KW-1185">Reference proteome</keyword>
<protein>
    <submittedName>
        <fullName evidence="10">Muramoyltetrapeptide carboxypeptidase</fullName>
    </submittedName>
</protein>
<accession>A0A327QTI0</accession>
<keyword evidence="5" id="KW-0720">Serine protease</keyword>
<dbReference type="PANTHER" id="PTHR30237:SF2">
    <property type="entry name" value="MUREIN TETRAPEPTIDE CARBOXYPEPTIDASE"/>
    <property type="match status" value="1"/>
</dbReference>
<dbReference type="Pfam" id="PF02016">
    <property type="entry name" value="Peptidase_S66"/>
    <property type="match status" value="1"/>
</dbReference>
<organism evidence="10 11">
    <name type="scientific">Chitinophaga skermanii</name>
    <dbReference type="NCBI Taxonomy" id="331697"/>
    <lineage>
        <taxon>Bacteria</taxon>
        <taxon>Pseudomonadati</taxon>
        <taxon>Bacteroidota</taxon>
        <taxon>Chitinophagia</taxon>
        <taxon>Chitinophagales</taxon>
        <taxon>Chitinophagaceae</taxon>
        <taxon>Chitinophaga</taxon>
    </lineage>
</organism>
<evidence type="ECO:0000256" key="1">
    <source>
        <dbReference type="ARBA" id="ARBA00010233"/>
    </source>
</evidence>
<dbReference type="InterPro" id="IPR027461">
    <property type="entry name" value="Carboxypeptidase_A_C_sf"/>
</dbReference>
<feature type="domain" description="LD-carboxypeptidase C-terminal" evidence="9">
    <location>
        <begin position="218"/>
        <end position="336"/>
    </location>
</feature>
<feature type="chain" id="PRO_5016311746" evidence="7">
    <location>
        <begin position="22"/>
        <end position="348"/>
    </location>
</feature>
<dbReference type="Gene3D" id="3.40.50.10740">
    <property type="entry name" value="Class I glutamine amidotransferase-like"/>
    <property type="match status" value="1"/>
</dbReference>
<dbReference type="RefSeq" id="WP_111597582.1">
    <property type="nucleotide sequence ID" value="NZ_QLLL01000003.1"/>
</dbReference>
<evidence type="ECO:0000259" key="9">
    <source>
        <dbReference type="Pfam" id="PF17676"/>
    </source>
</evidence>
<evidence type="ECO:0000313" key="10">
    <source>
        <dbReference type="EMBL" id="RAJ07012.1"/>
    </source>
</evidence>
<dbReference type="GO" id="GO:0004180">
    <property type="term" value="F:carboxypeptidase activity"/>
    <property type="evidence" value="ECO:0007669"/>
    <property type="project" value="UniProtKB-KW"/>
</dbReference>
<dbReference type="GO" id="GO:0006508">
    <property type="term" value="P:proteolysis"/>
    <property type="evidence" value="ECO:0007669"/>
    <property type="project" value="UniProtKB-KW"/>
</dbReference>
<proteinExistence type="inferred from homology"/>
<evidence type="ECO:0000259" key="8">
    <source>
        <dbReference type="Pfam" id="PF02016"/>
    </source>
</evidence>
<dbReference type="InterPro" id="IPR029062">
    <property type="entry name" value="Class_I_gatase-like"/>
</dbReference>
<keyword evidence="2 10" id="KW-0121">Carboxypeptidase</keyword>
<sequence>MKRKHFLSMVLGMGAIIPAMAQQPVRNNESEEEELGEDMPCKVPPYLQPGDTIGITCPAGYITYDQILPAIRIMESWGYKILIGKTVGARDFTFGGTDAERLADLQAMLDNPKVQAIMCARGGYGVARIVDGLQFDKFKQHPKWVIGFSDITVLHAHIQRNCHVASIHSKMCNSFPDEFKTADPIVQQTILSIRQALSGEKMTYTVELDPKNRLGTANGELIGGNLAMLQSIAATKSDIQTAGKILFLEDTGEYLYSIDRMLGNLARAGKLAKLNGLIMGGFTKIKADDPGEEFGKSVYDIVLEKVKDYKYPVCFNFPVGHIRNNFALKCGVKHRLRVDASGVSFAEI</sequence>
<feature type="active site" description="Charge relay system" evidence="6">
    <location>
        <position position="321"/>
    </location>
</feature>
<dbReference type="CDD" id="cd07025">
    <property type="entry name" value="Peptidase_S66"/>
    <property type="match status" value="1"/>
</dbReference>
<dbReference type="PIRSF" id="PIRSF028757">
    <property type="entry name" value="LD-carboxypeptidase"/>
    <property type="match status" value="1"/>
</dbReference>
<name>A0A327QTI0_9BACT</name>
<dbReference type="Pfam" id="PF17676">
    <property type="entry name" value="Peptidase_S66C"/>
    <property type="match status" value="1"/>
</dbReference>
<dbReference type="Gene3D" id="3.50.30.60">
    <property type="entry name" value="LD-carboxypeptidase A C-terminal domain-like"/>
    <property type="match status" value="1"/>
</dbReference>
<dbReference type="AlphaFoldDB" id="A0A327QTI0"/>
<dbReference type="EMBL" id="QLLL01000003">
    <property type="protein sequence ID" value="RAJ07012.1"/>
    <property type="molecule type" value="Genomic_DNA"/>
</dbReference>
<keyword evidence="4" id="KW-0378">Hydrolase</keyword>
<feature type="active site" description="Nucleophile" evidence="6">
    <location>
        <position position="149"/>
    </location>
</feature>
<dbReference type="InterPro" id="IPR003507">
    <property type="entry name" value="S66_fam"/>
</dbReference>
<feature type="domain" description="LD-carboxypeptidase N-terminal" evidence="8">
    <location>
        <begin position="53"/>
        <end position="168"/>
    </location>
</feature>
<evidence type="ECO:0000256" key="7">
    <source>
        <dbReference type="SAM" id="SignalP"/>
    </source>
</evidence>
<comment type="similarity">
    <text evidence="1">Belongs to the peptidase S66 family.</text>
</comment>
<keyword evidence="7" id="KW-0732">Signal</keyword>
<dbReference type="GO" id="GO:0008236">
    <property type="term" value="F:serine-type peptidase activity"/>
    <property type="evidence" value="ECO:0007669"/>
    <property type="project" value="UniProtKB-KW"/>
</dbReference>
<feature type="signal peptide" evidence="7">
    <location>
        <begin position="1"/>
        <end position="21"/>
    </location>
</feature>
<dbReference type="InterPro" id="IPR040921">
    <property type="entry name" value="Peptidase_S66C"/>
</dbReference>
<dbReference type="PANTHER" id="PTHR30237">
    <property type="entry name" value="MURAMOYLTETRAPEPTIDE CARBOXYPEPTIDASE"/>
    <property type="match status" value="1"/>
</dbReference>
<keyword evidence="3" id="KW-0645">Protease</keyword>
<dbReference type="InterPro" id="IPR040449">
    <property type="entry name" value="Peptidase_S66_N"/>
</dbReference>
<evidence type="ECO:0000256" key="5">
    <source>
        <dbReference type="ARBA" id="ARBA00022825"/>
    </source>
</evidence>
<gene>
    <name evidence="10" type="ORF">LX64_02141</name>
</gene>
<evidence type="ECO:0000256" key="6">
    <source>
        <dbReference type="PIRSR" id="PIRSR028757-1"/>
    </source>
</evidence>
<feature type="active site" description="Charge relay system" evidence="6">
    <location>
        <position position="249"/>
    </location>
</feature>
<dbReference type="OrthoDB" id="9807329at2"/>
<evidence type="ECO:0000256" key="2">
    <source>
        <dbReference type="ARBA" id="ARBA00022645"/>
    </source>
</evidence>
<reference evidence="10 11" key="1">
    <citation type="submission" date="2018-06" db="EMBL/GenBank/DDBJ databases">
        <title>Genomic Encyclopedia of Archaeal and Bacterial Type Strains, Phase II (KMG-II): from individual species to whole genera.</title>
        <authorList>
            <person name="Goeker M."/>
        </authorList>
    </citation>
    <scope>NUCLEOTIDE SEQUENCE [LARGE SCALE GENOMIC DNA]</scope>
    <source>
        <strain evidence="10 11">DSM 23857</strain>
    </source>
</reference>
<evidence type="ECO:0000313" key="11">
    <source>
        <dbReference type="Proteomes" id="UP000249547"/>
    </source>
</evidence>
<dbReference type="SUPFAM" id="SSF141986">
    <property type="entry name" value="LD-carboxypeptidase A C-terminal domain-like"/>
    <property type="match status" value="1"/>
</dbReference>
<dbReference type="Proteomes" id="UP000249547">
    <property type="component" value="Unassembled WGS sequence"/>
</dbReference>
<evidence type="ECO:0000256" key="4">
    <source>
        <dbReference type="ARBA" id="ARBA00022801"/>
    </source>
</evidence>
<evidence type="ECO:0000256" key="3">
    <source>
        <dbReference type="ARBA" id="ARBA00022670"/>
    </source>
</evidence>
<comment type="caution">
    <text evidence="10">The sequence shown here is derived from an EMBL/GenBank/DDBJ whole genome shotgun (WGS) entry which is preliminary data.</text>
</comment>